<evidence type="ECO:0000256" key="6">
    <source>
        <dbReference type="ARBA" id="ARBA00023136"/>
    </source>
</evidence>
<dbReference type="AlphaFoldDB" id="A0A1B6IRG4"/>
<keyword evidence="5" id="KW-1133">Transmembrane helix</keyword>
<dbReference type="PROSITE" id="PS50068">
    <property type="entry name" value="LDLRA_2"/>
    <property type="match status" value="4"/>
</dbReference>
<protein>
    <recommendedName>
        <fullName evidence="11">SEA domain-containing protein</fullName>
    </recommendedName>
</protein>
<dbReference type="SMART" id="SM00192">
    <property type="entry name" value="LDLa"/>
    <property type="match status" value="4"/>
</dbReference>
<dbReference type="InterPro" id="IPR002172">
    <property type="entry name" value="LDrepeatLR_classA_rpt"/>
</dbReference>
<feature type="disulfide bond" evidence="10">
    <location>
        <begin position="626"/>
        <end position="644"/>
    </location>
</feature>
<keyword evidence="6" id="KW-0472">Membrane</keyword>
<dbReference type="EMBL" id="GECU01018213">
    <property type="protein sequence ID" value="JAS89493.1"/>
    <property type="molecule type" value="Transcribed_RNA"/>
</dbReference>
<comment type="caution">
    <text evidence="10">Lacks conserved residue(s) required for the propagation of feature annotation.</text>
</comment>
<feature type="disulfide bond" evidence="10">
    <location>
        <begin position="522"/>
        <end position="537"/>
    </location>
</feature>
<dbReference type="InterPro" id="IPR036364">
    <property type="entry name" value="SEA_dom_sf"/>
</dbReference>
<feature type="disulfide bond" evidence="10">
    <location>
        <begin position="503"/>
        <end position="515"/>
    </location>
</feature>
<reference evidence="12" key="1">
    <citation type="submission" date="2015-11" db="EMBL/GenBank/DDBJ databases">
        <title>De novo transcriptome assembly of four potential Pierce s Disease insect vectors from Arizona vineyards.</title>
        <authorList>
            <person name="Tassone E.E."/>
        </authorList>
    </citation>
    <scope>NUCLEOTIDE SEQUENCE</scope>
</reference>
<dbReference type="GO" id="GO:0043235">
    <property type="term" value="C:receptor complex"/>
    <property type="evidence" value="ECO:0007669"/>
    <property type="project" value="TreeGrafter"/>
</dbReference>
<sequence length="659" mass="72909">MDNLAFHNDEGVPARHPKKILARANSTLTPTNKSWHLTQASRPKLCRCDSVLTTKQCCADDGDNHVDGPTSLDYPFFAKKSQTKNILSDNSLWTKEFWSDNFSRLHDTSPPFHKFPASKSGVATIYDPQFLSSKFGYSGSHHSGDQGGQGWRWTTPPGQKLVALLCALLLTLLATGNIVYILRTVEKPVDSSSKGNWVDVVLISGEFRITNEPYRESLANHTTDDFQKLAGLLSHQLDSLFSLSVVSEPYHSVAVSELLPALQGLLVRCQVVLRASTQITASRLGLAFIGGLRNQHGHVWLGNFSVDIQSIGFQASGDAVTWTDWSEWGECQLTQEFGYVQLRSRNCTLRSGLFLYSTLPCLLVRHSHGNIETAPCVPPLVATEGSLPFGHIVLNVTTPQLQQLSAYTEPQRNKTKDQTVISQPVVQTNITSTTELPIKNESVPCRCDVGQVCVALVEHAAPQCLPILDTTDPTGCGGHCKINTQLCQKIQDNAFRCVDDSKCLEDEWQCGNKLCIPQSKRCDGHFNCYDHTDEYNCDCNLTSHFQCGRRMSCLPLTKRCDAIVDCWDATDELNCTIHCLGAEQFTCNDSQCIPNHRFCDGFPDCKDHSDEPFGCGGECKTHEWKCSNSRCVPQTKRCDGIDDCGDSSDESNCPTVTPE</sequence>
<dbReference type="FunFam" id="4.10.400.10:FF:000045">
    <property type="entry name" value="Low-density lipoprotein receptor-related protein 2"/>
    <property type="match status" value="1"/>
</dbReference>
<feature type="domain" description="SEA" evidence="11">
    <location>
        <begin position="199"/>
        <end position="318"/>
    </location>
</feature>
<dbReference type="GO" id="GO:0012505">
    <property type="term" value="C:endomembrane system"/>
    <property type="evidence" value="ECO:0007669"/>
    <property type="project" value="UniProtKB-SubCell"/>
</dbReference>
<dbReference type="GO" id="GO:0016324">
    <property type="term" value="C:apical plasma membrane"/>
    <property type="evidence" value="ECO:0007669"/>
    <property type="project" value="TreeGrafter"/>
</dbReference>
<feature type="disulfide bond" evidence="10">
    <location>
        <begin position="638"/>
        <end position="653"/>
    </location>
</feature>
<dbReference type="SUPFAM" id="SSF82671">
    <property type="entry name" value="SEA domain"/>
    <property type="match status" value="1"/>
</dbReference>
<dbReference type="InterPro" id="IPR000082">
    <property type="entry name" value="SEA_dom"/>
</dbReference>
<keyword evidence="9" id="KW-0325">Glycoprotein</keyword>
<dbReference type="Pfam" id="PF01390">
    <property type="entry name" value="SEA"/>
    <property type="match status" value="1"/>
</dbReference>
<evidence type="ECO:0000256" key="7">
    <source>
        <dbReference type="ARBA" id="ARBA00023157"/>
    </source>
</evidence>
<accession>A0A1B6IRG4</accession>
<evidence type="ECO:0000256" key="4">
    <source>
        <dbReference type="ARBA" id="ARBA00022737"/>
    </source>
</evidence>
<dbReference type="InterPro" id="IPR036055">
    <property type="entry name" value="LDL_receptor-like_sf"/>
</dbReference>
<dbReference type="Gene3D" id="4.10.400.10">
    <property type="entry name" value="Low-density Lipoprotein Receptor"/>
    <property type="match status" value="4"/>
</dbReference>
<evidence type="ECO:0000256" key="10">
    <source>
        <dbReference type="PROSITE-ProRule" id="PRU00124"/>
    </source>
</evidence>
<comment type="subcellular location">
    <subcellularLocation>
        <location evidence="2">Endomembrane system</location>
    </subcellularLocation>
    <subcellularLocation>
        <location evidence="1">Membrane</location>
        <topology evidence="1">Single-pass membrane protein</topology>
    </subcellularLocation>
</comment>
<name>A0A1B6IRG4_9HEMI</name>
<dbReference type="GO" id="GO:0006898">
    <property type="term" value="P:receptor-mediated endocytosis"/>
    <property type="evidence" value="ECO:0007669"/>
    <property type="project" value="TreeGrafter"/>
</dbReference>
<dbReference type="PROSITE" id="PS50024">
    <property type="entry name" value="SEA"/>
    <property type="match status" value="1"/>
</dbReference>
<dbReference type="InterPro" id="IPR051221">
    <property type="entry name" value="LDLR-related"/>
</dbReference>
<keyword evidence="3" id="KW-0812">Transmembrane</keyword>
<evidence type="ECO:0000256" key="8">
    <source>
        <dbReference type="ARBA" id="ARBA00023170"/>
    </source>
</evidence>
<evidence type="ECO:0000259" key="11">
    <source>
        <dbReference type="PROSITE" id="PS50024"/>
    </source>
</evidence>
<feature type="disulfide bond" evidence="10">
    <location>
        <begin position="510"/>
        <end position="528"/>
    </location>
</feature>
<evidence type="ECO:0000313" key="12">
    <source>
        <dbReference type="EMBL" id="JAS89493.1"/>
    </source>
</evidence>
<dbReference type="SUPFAM" id="SSF57424">
    <property type="entry name" value="LDL receptor-like module"/>
    <property type="match status" value="4"/>
</dbReference>
<dbReference type="PANTHER" id="PTHR22722">
    <property type="entry name" value="LOW-DENSITY LIPOPROTEIN RECEPTOR-RELATED PROTEIN 2-RELATED"/>
    <property type="match status" value="1"/>
</dbReference>
<dbReference type="CDD" id="cd00112">
    <property type="entry name" value="LDLa"/>
    <property type="match status" value="4"/>
</dbReference>
<keyword evidence="4" id="KW-0677">Repeat</keyword>
<dbReference type="InterPro" id="IPR023415">
    <property type="entry name" value="LDLR_class-A_CS"/>
</dbReference>
<evidence type="ECO:0000256" key="5">
    <source>
        <dbReference type="ARBA" id="ARBA00022989"/>
    </source>
</evidence>
<keyword evidence="7 10" id="KW-1015">Disulfide bond</keyword>
<feature type="disulfide bond" evidence="10">
    <location>
        <begin position="587"/>
        <end position="605"/>
    </location>
</feature>
<dbReference type="Pfam" id="PF00057">
    <property type="entry name" value="Ldl_recept_a"/>
    <property type="match status" value="4"/>
</dbReference>
<evidence type="ECO:0000256" key="9">
    <source>
        <dbReference type="ARBA" id="ARBA00023180"/>
    </source>
</evidence>
<dbReference type="GO" id="GO:0042562">
    <property type="term" value="F:hormone binding"/>
    <property type="evidence" value="ECO:0007669"/>
    <property type="project" value="TreeGrafter"/>
</dbReference>
<gene>
    <name evidence="12" type="ORF">g.45915</name>
</gene>
<dbReference type="Gene3D" id="3.30.70.960">
    <property type="entry name" value="SEA domain"/>
    <property type="match status" value="1"/>
</dbReference>
<organism evidence="12">
    <name type="scientific">Homalodisca liturata</name>
    <dbReference type="NCBI Taxonomy" id="320908"/>
    <lineage>
        <taxon>Eukaryota</taxon>
        <taxon>Metazoa</taxon>
        <taxon>Ecdysozoa</taxon>
        <taxon>Arthropoda</taxon>
        <taxon>Hexapoda</taxon>
        <taxon>Insecta</taxon>
        <taxon>Pterygota</taxon>
        <taxon>Neoptera</taxon>
        <taxon>Paraneoptera</taxon>
        <taxon>Hemiptera</taxon>
        <taxon>Auchenorrhyncha</taxon>
        <taxon>Membracoidea</taxon>
        <taxon>Cicadellidae</taxon>
        <taxon>Cicadellinae</taxon>
        <taxon>Proconiini</taxon>
        <taxon>Homalodisca</taxon>
    </lineage>
</organism>
<dbReference type="PRINTS" id="PR00261">
    <property type="entry name" value="LDLRECEPTOR"/>
</dbReference>
<evidence type="ECO:0000256" key="3">
    <source>
        <dbReference type="ARBA" id="ARBA00022692"/>
    </source>
</evidence>
<dbReference type="PANTHER" id="PTHR22722:SF14">
    <property type="entry name" value="MEGALIN, ISOFORM A"/>
    <property type="match status" value="1"/>
</dbReference>
<feature type="disulfide bond" evidence="10">
    <location>
        <begin position="560"/>
        <end position="575"/>
    </location>
</feature>
<proteinExistence type="predicted"/>
<keyword evidence="8" id="KW-0675">Receptor</keyword>
<dbReference type="PROSITE" id="PS01209">
    <property type="entry name" value="LDLRA_1"/>
    <property type="match status" value="1"/>
</dbReference>
<evidence type="ECO:0000256" key="2">
    <source>
        <dbReference type="ARBA" id="ARBA00004308"/>
    </source>
</evidence>
<feature type="disulfide bond" evidence="10">
    <location>
        <begin position="619"/>
        <end position="631"/>
    </location>
</feature>
<evidence type="ECO:0000256" key="1">
    <source>
        <dbReference type="ARBA" id="ARBA00004167"/>
    </source>
</evidence>